<evidence type="ECO:0000313" key="9">
    <source>
        <dbReference type="EMBL" id="MDT8902226.1"/>
    </source>
</evidence>
<dbReference type="Gene3D" id="2.10.109.10">
    <property type="entry name" value="Umud Fragment, subunit A"/>
    <property type="match status" value="1"/>
</dbReference>
<dbReference type="InterPro" id="IPR006197">
    <property type="entry name" value="Peptidase_S24_LexA"/>
</dbReference>
<dbReference type="PANTHER" id="PTHR33516:SF2">
    <property type="entry name" value="LEXA REPRESSOR-RELATED"/>
    <property type="match status" value="1"/>
</dbReference>
<evidence type="ECO:0000259" key="8">
    <source>
        <dbReference type="PROSITE" id="PS50943"/>
    </source>
</evidence>
<dbReference type="InterPro" id="IPR001387">
    <property type="entry name" value="Cro/C1-type_HTH"/>
</dbReference>
<dbReference type="Pfam" id="PF00717">
    <property type="entry name" value="Peptidase_S24"/>
    <property type="match status" value="1"/>
</dbReference>
<evidence type="ECO:0000256" key="6">
    <source>
        <dbReference type="ARBA" id="ARBA00023236"/>
    </source>
</evidence>
<name>A0ABU3P2C7_9FIRM</name>
<dbReference type="Gene3D" id="1.10.260.40">
    <property type="entry name" value="lambda repressor-like DNA-binding domains"/>
    <property type="match status" value="1"/>
</dbReference>
<dbReference type="SUPFAM" id="SSF47413">
    <property type="entry name" value="lambda repressor-like DNA-binding domains"/>
    <property type="match status" value="1"/>
</dbReference>
<dbReference type="InterPro" id="IPR050077">
    <property type="entry name" value="LexA_repressor"/>
</dbReference>
<organism evidence="9 10">
    <name type="scientific">Anaeroselena agilis</name>
    <dbReference type="NCBI Taxonomy" id="3063788"/>
    <lineage>
        <taxon>Bacteria</taxon>
        <taxon>Bacillati</taxon>
        <taxon>Bacillota</taxon>
        <taxon>Negativicutes</taxon>
        <taxon>Acetonemataceae</taxon>
        <taxon>Anaeroselena</taxon>
    </lineage>
</organism>
<evidence type="ECO:0000256" key="3">
    <source>
        <dbReference type="ARBA" id="ARBA00022801"/>
    </source>
</evidence>
<evidence type="ECO:0000256" key="5">
    <source>
        <dbReference type="ARBA" id="ARBA00023204"/>
    </source>
</evidence>
<dbReference type="CDD" id="cd00093">
    <property type="entry name" value="HTH_XRE"/>
    <property type="match status" value="1"/>
</dbReference>
<dbReference type="PANTHER" id="PTHR33516">
    <property type="entry name" value="LEXA REPRESSOR"/>
    <property type="match status" value="1"/>
</dbReference>
<evidence type="ECO:0000256" key="4">
    <source>
        <dbReference type="ARBA" id="ARBA00022813"/>
    </source>
</evidence>
<keyword evidence="3 7" id="KW-0378">Hydrolase</keyword>
<dbReference type="PRINTS" id="PR00726">
    <property type="entry name" value="LEXASERPTASE"/>
</dbReference>
<accession>A0ABU3P2C7</accession>
<dbReference type="InterPro" id="IPR036286">
    <property type="entry name" value="LexA/Signal_pep-like_sf"/>
</dbReference>
<sequence>MSDITPVGELILSAIEEKGWSQRELAARAGISNTEVGKIIKKGERKKPPINNVIKIAKALGKPTEPFLNALGVTILSLAPTTSGGRVKIPIIGTVKAGYNGLAYEDFMGDEWTDRDELSVGYDYRWLKVKGDSMINAGIFDGDLALVRIQSDVENGSLAVIVIDGEEGTIKRVYKENGTLILQSANPNIPPRIVKEDYYIMGVVKQIKRKF</sequence>
<dbReference type="InterPro" id="IPR039418">
    <property type="entry name" value="LexA-like"/>
</dbReference>
<keyword evidence="5" id="KW-0234">DNA repair</keyword>
<dbReference type="Proteomes" id="UP001254848">
    <property type="component" value="Unassembled WGS sequence"/>
</dbReference>
<evidence type="ECO:0000256" key="7">
    <source>
        <dbReference type="RuleBase" id="RU003991"/>
    </source>
</evidence>
<dbReference type="PROSITE" id="PS50943">
    <property type="entry name" value="HTH_CROC1"/>
    <property type="match status" value="1"/>
</dbReference>
<keyword evidence="4 7" id="KW-0068">Autocatalytic cleavage</keyword>
<evidence type="ECO:0000256" key="1">
    <source>
        <dbReference type="ARBA" id="ARBA00007484"/>
    </source>
</evidence>
<dbReference type="InterPro" id="IPR010982">
    <property type="entry name" value="Lambda_DNA-bd_dom_sf"/>
</dbReference>
<dbReference type="InterPro" id="IPR015927">
    <property type="entry name" value="Peptidase_S24_S26A/B/C"/>
</dbReference>
<evidence type="ECO:0000313" key="10">
    <source>
        <dbReference type="Proteomes" id="UP001254848"/>
    </source>
</evidence>
<comment type="similarity">
    <text evidence="1 7">Belongs to the peptidase S24 family.</text>
</comment>
<dbReference type="SUPFAM" id="SSF51306">
    <property type="entry name" value="LexA/Signal peptidase"/>
    <property type="match status" value="1"/>
</dbReference>
<dbReference type="EMBL" id="JAUOZS010000001">
    <property type="protein sequence ID" value="MDT8902226.1"/>
    <property type="molecule type" value="Genomic_DNA"/>
</dbReference>
<proteinExistence type="inferred from homology"/>
<protein>
    <submittedName>
        <fullName evidence="9">S24 family peptidase</fullName>
    </submittedName>
</protein>
<dbReference type="SMART" id="SM00530">
    <property type="entry name" value="HTH_XRE"/>
    <property type="match status" value="1"/>
</dbReference>
<feature type="domain" description="HTH cro/C1-type" evidence="8">
    <location>
        <begin position="11"/>
        <end position="67"/>
    </location>
</feature>
<keyword evidence="10" id="KW-1185">Reference proteome</keyword>
<dbReference type="RefSeq" id="WP_413780712.1">
    <property type="nucleotide sequence ID" value="NZ_JAUOZS010000001.1"/>
</dbReference>
<evidence type="ECO:0000256" key="2">
    <source>
        <dbReference type="ARBA" id="ARBA00022763"/>
    </source>
</evidence>
<dbReference type="Pfam" id="PF01381">
    <property type="entry name" value="HTH_3"/>
    <property type="match status" value="1"/>
</dbReference>
<keyword evidence="2" id="KW-0227">DNA damage</keyword>
<keyword evidence="6" id="KW-0742">SOS response</keyword>
<comment type="caution">
    <text evidence="9">The sequence shown here is derived from an EMBL/GenBank/DDBJ whole genome shotgun (WGS) entry which is preliminary data.</text>
</comment>
<gene>
    <name evidence="9" type="ORF">Q4T40_13295</name>
</gene>
<reference evidence="9 10" key="1">
    <citation type="submission" date="2023-07" db="EMBL/GenBank/DDBJ databases">
        <title>The novel representative of Negativicutes class, Anaeroselena agilis gen. nov. sp. nov.</title>
        <authorList>
            <person name="Prokofeva M.I."/>
            <person name="Elcheninov A.G."/>
            <person name="Klyukina A."/>
            <person name="Kublanov I.V."/>
            <person name="Frolov E.N."/>
            <person name="Podosokorskaya O.A."/>
        </authorList>
    </citation>
    <scope>NUCLEOTIDE SEQUENCE [LARGE SCALE GENOMIC DNA]</scope>
    <source>
        <strain evidence="9 10">4137-cl</strain>
    </source>
</reference>
<dbReference type="CDD" id="cd06529">
    <property type="entry name" value="S24_LexA-like"/>
    <property type="match status" value="1"/>
</dbReference>